<sequence>MRSPTKNTDEYVRSLSELASLLAQSLGSNAEVVIHDFRRQEGTIAAIFGNVTGRSVGGSMSSIGMELLGEGDQAEDRIGYVTTGTGGRTLKASTFVLRDYEGAVFGTFCINVDVTDLRKTAALLAEATGLNPSEPAPVLFSNDTREVVRSIIAEEVAELGVPVLRLSRDDRERLVQSLEKRGIFAMQKGVLIAAEELGVSRTTIYNCINSARSDEKGK</sequence>
<dbReference type="EMBL" id="JAGGLR010000017">
    <property type="protein sequence ID" value="MBP2064936.1"/>
    <property type="molecule type" value="Genomic_DNA"/>
</dbReference>
<dbReference type="Proteomes" id="UP000756710">
    <property type="component" value="Unassembled WGS sequence"/>
</dbReference>
<dbReference type="Pfam" id="PF13309">
    <property type="entry name" value="HTH_22"/>
    <property type="match status" value="1"/>
</dbReference>
<reference evidence="3" key="1">
    <citation type="submission" date="2014-05" db="EMBL/GenBank/DDBJ databases">
        <authorList>
            <person name="Horn Fabian"/>
        </authorList>
    </citation>
    <scope>NUCLEOTIDE SEQUENCE</scope>
</reference>
<dbReference type="HOGENOM" id="CLU_080179_0_1_11"/>
<evidence type="ECO:0000313" key="5">
    <source>
        <dbReference type="Proteomes" id="UP000756710"/>
    </source>
</evidence>
<dbReference type="InterPro" id="IPR013559">
    <property type="entry name" value="YheO"/>
</dbReference>
<dbReference type="PANTHER" id="PTHR35568">
    <property type="entry name" value="TRANSCRIPTIONAL REGULATOR DAUR"/>
    <property type="match status" value="1"/>
</dbReference>
<dbReference type="AlphaFoldDB" id="A0A061A3Z2"/>
<evidence type="ECO:0000313" key="4">
    <source>
        <dbReference type="EMBL" id="MBP2064936.1"/>
    </source>
</evidence>
<gene>
    <name evidence="4" type="ORF">J2Z30_005962</name>
    <name evidence="3" type="ORF">SIRAN6699</name>
</gene>
<dbReference type="Pfam" id="PF08348">
    <property type="entry name" value="PAS_6"/>
    <property type="match status" value="1"/>
</dbReference>
<keyword evidence="5" id="KW-1185">Reference proteome</keyword>
<protein>
    <submittedName>
        <fullName evidence="4">Transcriptional regulator YheO</fullName>
    </submittedName>
    <submittedName>
        <fullName evidence="3">YheO-like domain-containing protein</fullName>
    </submittedName>
</protein>
<dbReference type="GeneID" id="32467281"/>
<dbReference type="EMBL" id="LK022848">
    <property type="protein sequence ID" value="CDR10119.1"/>
    <property type="molecule type" value="Genomic_DNA"/>
</dbReference>
<feature type="domain" description="YheO-like" evidence="1">
    <location>
        <begin position="14"/>
        <end position="120"/>
    </location>
</feature>
<name>A0A061A3Z2_9ACTN</name>
<organism evidence="3">
    <name type="scientific">Streptomyces iranensis</name>
    <dbReference type="NCBI Taxonomy" id="576784"/>
    <lineage>
        <taxon>Bacteria</taxon>
        <taxon>Bacillati</taxon>
        <taxon>Actinomycetota</taxon>
        <taxon>Actinomycetes</taxon>
        <taxon>Kitasatosporales</taxon>
        <taxon>Streptomycetaceae</taxon>
        <taxon>Streptomyces</taxon>
        <taxon>Streptomyces violaceusniger group</taxon>
    </lineage>
</organism>
<reference evidence="4 5" key="2">
    <citation type="submission" date="2021-03" db="EMBL/GenBank/DDBJ databases">
        <title>Genomic Encyclopedia of Type Strains, Phase IV (KMG-IV): sequencing the most valuable type-strain genomes for metagenomic binning, comparative biology and taxonomic classification.</title>
        <authorList>
            <person name="Goeker M."/>
        </authorList>
    </citation>
    <scope>NUCLEOTIDE SEQUENCE [LARGE SCALE GENOMIC DNA]</scope>
    <source>
        <strain evidence="4 5">DSM 41954</strain>
    </source>
</reference>
<evidence type="ECO:0000259" key="1">
    <source>
        <dbReference type="Pfam" id="PF08348"/>
    </source>
</evidence>
<evidence type="ECO:0000313" key="3">
    <source>
        <dbReference type="EMBL" id="CDR10119.1"/>
    </source>
</evidence>
<feature type="domain" description="Transcriptional regulator DauR-like HTH" evidence="2">
    <location>
        <begin position="148"/>
        <end position="209"/>
    </location>
</feature>
<accession>A0A061A3Z2</accession>
<proteinExistence type="predicted"/>
<dbReference type="RefSeq" id="WP_044575836.1">
    <property type="nucleotide sequence ID" value="NZ_BAABDR010000007.1"/>
</dbReference>
<dbReference type="PANTHER" id="PTHR35568:SF1">
    <property type="entry name" value="TRANSCRIPTIONAL REGULATOR DAUR"/>
    <property type="match status" value="1"/>
</dbReference>
<evidence type="ECO:0000259" key="2">
    <source>
        <dbReference type="Pfam" id="PF13309"/>
    </source>
</evidence>
<dbReference type="InterPro" id="IPR039446">
    <property type="entry name" value="DauR-like"/>
</dbReference>
<dbReference type="InterPro" id="IPR039445">
    <property type="entry name" value="DauR-like_HTH"/>
</dbReference>